<keyword evidence="1" id="KW-0812">Transmembrane</keyword>
<dbReference type="InterPro" id="IPR005174">
    <property type="entry name" value="KIB1-4_b-propeller"/>
</dbReference>
<keyword evidence="1" id="KW-0472">Membrane</keyword>
<sequence length="751" mass="86331">MGGYVLLPLLCNSSLIPINTFFFNYCFIPITHRRRNGICLRFTGIPLVISMISTALILGMSPALRCETMSSIVPLFVIVQFSTTSFCSFYTTVDIGLESSDSIYWSHLPPDLAREIVNRMTTFKDYIAAIGVNQDWRSARSSISRGPQLPLPVLMLSEPLLTDMRTLFSLYDHSRHLLQLSEVRGKRIWGSQHGWVVTLGPRYVTQLVHLIKGNRINLPQIQRLAPREEWFCLVHKFILLKDPTDESTFLVIAIFGPMNSLAFTRAALNRRGEGEWVVVANPENLKFKDVARFNDQIYALCDNGKLVCFEPDAPLEDMVQVIADHPQDVGEHRKIYLVESLGNLYAVFRNGFLIPSGRRHETTSFFVYKFNFNASAWEEVTHLEGHAFFVGDSNSFSSHFPTSIIPSRSDCIYFTDDHWVWRRFPRMAYGGHDVGLFDMATRDILPLKFGEDKPRFYSRPIFVTLRGKRIWGSQHGWVVTLGPRYVTQLVHLMTGKRINLPQVQRLAPREEWFCLVHKFNLLKDPTDESTFLVIAIFGPMNSLAFTRAALNRRGEGEWVVVANPENLKFKDVAHFNDQIYALCDNGKLVRFEPDAPLADMVQVIAVHPQDVGSHRKMYLVESLGNLYAVFRNGFLIPSERRHETTSFFVYKFNFNASAWEEVTHLEGHAFFVGDSNSFSRHFPTSIIPSRSDCIYFTDDHWVWRRFPRMAYGGHDVGLFDMATRDILPLKFGKDEPRFYSRPIFVTRNDKL</sequence>
<feature type="domain" description="KIB1-4 beta-propeller" evidence="2">
    <location>
        <begin position="167"/>
        <end position="438"/>
    </location>
</feature>
<proteinExistence type="predicted"/>
<dbReference type="Pfam" id="PF03478">
    <property type="entry name" value="Beta-prop_KIB1-4"/>
    <property type="match status" value="2"/>
</dbReference>
<evidence type="ECO:0000313" key="4">
    <source>
        <dbReference type="Proteomes" id="UP000237347"/>
    </source>
</evidence>
<protein>
    <submittedName>
        <fullName evidence="3">F-box/kelch-repeat protein</fullName>
    </submittedName>
</protein>
<feature type="domain" description="KIB1-4 beta-propeller" evidence="2">
    <location>
        <begin position="461"/>
        <end position="720"/>
    </location>
</feature>
<keyword evidence="1" id="KW-1133">Transmembrane helix</keyword>
<feature type="transmembrane region" description="Helical" evidence="1">
    <location>
        <begin position="39"/>
        <end position="60"/>
    </location>
</feature>
<accession>A0AAW0JQM5</accession>
<dbReference type="PANTHER" id="PTHR44259:SF108">
    <property type="entry name" value="F-BOX PROTEIN SKIP23-LIKE"/>
    <property type="match status" value="1"/>
</dbReference>
<dbReference type="AlphaFoldDB" id="A0AAW0JQM5"/>
<evidence type="ECO:0000313" key="3">
    <source>
        <dbReference type="EMBL" id="KAK7828526.1"/>
    </source>
</evidence>
<organism evidence="3 4">
    <name type="scientific">Quercus suber</name>
    <name type="common">Cork oak</name>
    <dbReference type="NCBI Taxonomy" id="58331"/>
    <lineage>
        <taxon>Eukaryota</taxon>
        <taxon>Viridiplantae</taxon>
        <taxon>Streptophyta</taxon>
        <taxon>Embryophyta</taxon>
        <taxon>Tracheophyta</taxon>
        <taxon>Spermatophyta</taxon>
        <taxon>Magnoliopsida</taxon>
        <taxon>eudicotyledons</taxon>
        <taxon>Gunneridae</taxon>
        <taxon>Pentapetalae</taxon>
        <taxon>rosids</taxon>
        <taxon>fabids</taxon>
        <taxon>Fagales</taxon>
        <taxon>Fagaceae</taxon>
        <taxon>Quercus</taxon>
    </lineage>
</organism>
<keyword evidence="4" id="KW-1185">Reference proteome</keyword>
<feature type="transmembrane region" description="Helical" evidence="1">
    <location>
        <begin position="6"/>
        <end position="27"/>
    </location>
</feature>
<dbReference type="InterPro" id="IPR050942">
    <property type="entry name" value="F-box_BR-signaling"/>
</dbReference>
<evidence type="ECO:0000259" key="2">
    <source>
        <dbReference type="Pfam" id="PF03478"/>
    </source>
</evidence>
<dbReference type="PANTHER" id="PTHR44259">
    <property type="entry name" value="OS07G0183000 PROTEIN-RELATED"/>
    <property type="match status" value="1"/>
</dbReference>
<reference evidence="3 4" key="1">
    <citation type="journal article" date="2018" name="Sci. Data">
        <title>The draft genome sequence of cork oak.</title>
        <authorList>
            <person name="Ramos A.M."/>
            <person name="Usie A."/>
            <person name="Barbosa P."/>
            <person name="Barros P.M."/>
            <person name="Capote T."/>
            <person name="Chaves I."/>
            <person name="Simoes F."/>
            <person name="Abreu I."/>
            <person name="Carrasquinho I."/>
            <person name="Faro C."/>
            <person name="Guimaraes J.B."/>
            <person name="Mendonca D."/>
            <person name="Nobrega F."/>
            <person name="Rodrigues L."/>
            <person name="Saibo N.J.M."/>
            <person name="Varela M.C."/>
            <person name="Egas C."/>
            <person name="Matos J."/>
            <person name="Miguel C.M."/>
            <person name="Oliveira M.M."/>
            <person name="Ricardo C.P."/>
            <person name="Goncalves S."/>
        </authorList>
    </citation>
    <scope>NUCLEOTIDE SEQUENCE [LARGE SCALE GENOMIC DNA]</scope>
    <source>
        <strain evidence="4">cv. HL8</strain>
    </source>
</reference>
<dbReference type="EMBL" id="PKMF04000502">
    <property type="protein sequence ID" value="KAK7828526.1"/>
    <property type="molecule type" value="Genomic_DNA"/>
</dbReference>
<comment type="caution">
    <text evidence="3">The sequence shown here is derived from an EMBL/GenBank/DDBJ whole genome shotgun (WGS) entry which is preliminary data.</text>
</comment>
<gene>
    <name evidence="3" type="ORF">CFP56_030281</name>
</gene>
<dbReference type="Proteomes" id="UP000237347">
    <property type="component" value="Unassembled WGS sequence"/>
</dbReference>
<name>A0AAW0JQM5_QUESU</name>
<evidence type="ECO:0000256" key="1">
    <source>
        <dbReference type="SAM" id="Phobius"/>
    </source>
</evidence>